<proteinExistence type="predicted"/>
<evidence type="ECO:0000313" key="2">
    <source>
        <dbReference type="Proteomes" id="UP000215902"/>
    </source>
</evidence>
<gene>
    <name evidence="1" type="ORF">BOX15_Mlig022598g5</name>
</gene>
<dbReference type="STRING" id="282301.A0A267DMK6"/>
<dbReference type="InterPro" id="IPR052752">
    <property type="entry name" value="NACHT-WD_repeat"/>
</dbReference>
<keyword evidence="2" id="KW-1185">Reference proteome</keyword>
<protein>
    <recommendedName>
        <fullName evidence="3">NACHT domain-containing protein</fullName>
    </recommendedName>
</protein>
<dbReference type="PANTHER" id="PTHR19871:SF14">
    <property type="entry name" value="DUF4062 DOMAIN-CONTAINING PROTEIN"/>
    <property type="match status" value="1"/>
</dbReference>
<evidence type="ECO:0000313" key="1">
    <source>
        <dbReference type="EMBL" id="PAA50543.1"/>
    </source>
</evidence>
<sequence>MCKRATQRSLWWCTATRAAARPLYLARPPVWCEAGCQSPIPKMPSCCCDSSAPVPVRRAFDRHSSICASARCVRQRGRPGKVRVTRRLQEILNTFYSMLERMGQFRRILVFLDSVDQLDSSDGAYHLTWVRTPLPANVKMVVSTLPNMFDLLKTFKGKLPNPDIYVEVTPLETSLCTSILSALLSEQGRTLNEQQWALVEQAFSKCSLPIYVHLLYHEVLRWRSYQQVDESSLRYT</sequence>
<comment type="caution">
    <text evidence="1">The sequence shown here is derived from an EMBL/GenBank/DDBJ whole genome shotgun (WGS) entry which is preliminary data.</text>
</comment>
<name>A0A267DMK6_9PLAT</name>
<reference evidence="1 2" key="1">
    <citation type="submission" date="2017-06" db="EMBL/GenBank/DDBJ databases">
        <title>A platform for efficient transgenesis in Macrostomum lignano, a flatworm model organism for stem cell research.</title>
        <authorList>
            <person name="Berezikov E."/>
        </authorList>
    </citation>
    <scope>NUCLEOTIDE SEQUENCE [LARGE SCALE GENOMIC DNA]</scope>
    <source>
        <strain evidence="1">DV1</strain>
        <tissue evidence="1">Whole organism</tissue>
    </source>
</reference>
<dbReference type="PANTHER" id="PTHR19871">
    <property type="entry name" value="BETA TRANSDUCIN-RELATED PROTEIN"/>
    <property type="match status" value="1"/>
</dbReference>
<dbReference type="EMBL" id="NIVC01003614">
    <property type="protein sequence ID" value="PAA50543.1"/>
    <property type="molecule type" value="Genomic_DNA"/>
</dbReference>
<evidence type="ECO:0008006" key="3">
    <source>
        <dbReference type="Google" id="ProtNLM"/>
    </source>
</evidence>
<dbReference type="OrthoDB" id="2325716at2759"/>
<dbReference type="AlphaFoldDB" id="A0A267DMK6"/>
<accession>A0A267DMK6</accession>
<organism evidence="1 2">
    <name type="scientific">Macrostomum lignano</name>
    <dbReference type="NCBI Taxonomy" id="282301"/>
    <lineage>
        <taxon>Eukaryota</taxon>
        <taxon>Metazoa</taxon>
        <taxon>Spiralia</taxon>
        <taxon>Lophotrochozoa</taxon>
        <taxon>Platyhelminthes</taxon>
        <taxon>Rhabditophora</taxon>
        <taxon>Macrostomorpha</taxon>
        <taxon>Macrostomida</taxon>
        <taxon>Macrostomidae</taxon>
        <taxon>Macrostomum</taxon>
    </lineage>
</organism>
<dbReference type="Proteomes" id="UP000215902">
    <property type="component" value="Unassembled WGS sequence"/>
</dbReference>
<feature type="non-terminal residue" evidence="1">
    <location>
        <position position="236"/>
    </location>
</feature>